<feature type="transmembrane region" description="Helical" evidence="1">
    <location>
        <begin position="114"/>
        <end position="132"/>
    </location>
</feature>
<feature type="transmembrane region" description="Helical" evidence="1">
    <location>
        <begin position="12"/>
        <end position="35"/>
    </location>
</feature>
<sequence>MIKQNPFSFYDFLGYFIPGAITLLLILLFLNIGSINDYNSLINVLTKNEEFQIDKFMFFVIISYSIGHFVNYLSAFTIEKYSYWRFDYPAKYLLNIAHNGNYFSNFEDNEKKRVRFSIAIFILPIFILDEVLKLYKYFKRELDDLLIRTIKQKTLILFKKLQIYEGDNFDNIKESDFQRLISHYTFENSNNHSSKLSNYVALFGFLRCMCFISVISFWIYVYYLCSNVKSYFNKIGDISLFDISIIKFSILIGITIVCYIYFMAFIKFYRRYTLETYMIIAIDKDLVEEV</sequence>
<accession>A0AAJ1V8Q3</accession>
<organism evidence="2 3">
    <name type="scientific">Empedobacter brevis</name>
    <dbReference type="NCBI Taxonomy" id="247"/>
    <lineage>
        <taxon>Bacteria</taxon>
        <taxon>Pseudomonadati</taxon>
        <taxon>Bacteroidota</taxon>
        <taxon>Flavobacteriia</taxon>
        <taxon>Flavobacteriales</taxon>
        <taxon>Weeksellaceae</taxon>
        <taxon>Empedobacter</taxon>
    </lineage>
</organism>
<feature type="transmembrane region" description="Helical" evidence="1">
    <location>
        <begin position="199"/>
        <end position="223"/>
    </location>
</feature>
<dbReference type="RefSeq" id="WP_286494082.1">
    <property type="nucleotide sequence ID" value="NZ_JACAGJ010000008.1"/>
</dbReference>
<reference evidence="2" key="2">
    <citation type="journal article" date="2022" name="Sci. Total Environ.">
        <title>Prevalence, transmission, and molecular epidemiology of tet(X)-positive bacteria among humans, animals, and environmental niches in China: An epidemiological, and genomic-based study.</title>
        <authorList>
            <person name="Dong N."/>
            <person name="Zeng Y."/>
            <person name="Cai C."/>
            <person name="Sun C."/>
            <person name="Lu J."/>
            <person name="Liu C."/>
            <person name="Zhou H."/>
            <person name="Sun Q."/>
            <person name="Shu L."/>
            <person name="Wang H."/>
            <person name="Wang Y."/>
            <person name="Wang S."/>
            <person name="Wu C."/>
            <person name="Chan E.W."/>
            <person name="Chen G."/>
            <person name="Shen Z."/>
            <person name="Chen S."/>
            <person name="Zhang R."/>
        </authorList>
    </citation>
    <scope>NUCLEOTIDE SEQUENCE</scope>
    <source>
        <strain evidence="2">R655-4</strain>
    </source>
</reference>
<protein>
    <submittedName>
        <fullName evidence="2">Uncharacterized protein</fullName>
    </submittedName>
</protein>
<proteinExistence type="predicted"/>
<evidence type="ECO:0000313" key="2">
    <source>
        <dbReference type="EMBL" id="MDM1073639.1"/>
    </source>
</evidence>
<keyword evidence="1" id="KW-0812">Transmembrane</keyword>
<keyword evidence="1" id="KW-1133">Transmembrane helix</keyword>
<keyword evidence="1" id="KW-0472">Membrane</keyword>
<name>A0AAJ1V8Q3_9FLAO</name>
<gene>
    <name evidence="2" type="ORF">HX001_14210</name>
</gene>
<evidence type="ECO:0000256" key="1">
    <source>
        <dbReference type="SAM" id="Phobius"/>
    </source>
</evidence>
<feature type="transmembrane region" description="Helical" evidence="1">
    <location>
        <begin position="243"/>
        <end position="262"/>
    </location>
</feature>
<dbReference type="AlphaFoldDB" id="A0AAJ1V8Q3"/>
<dbReference type="Proteomes" id="UP001170959">
    <property type="component" value="Unassembled WGS sequence"/>
</dbReference>
<feature type="transmembrane region" description="Helical" evidence="1">
    <location>
        <begin position="56"/>
        <end position="78"/>
    </location>
</feature>
<evidence type="ECO:0000313" key="3">
    <source>
        <dbReference type="Proteomes" id="UP001170959"/>
    </source>
</evidence>
<reference evidence="2" key="1">
    <citation type="submission" date="2020-06" db="EMBL/GenBank/DDBJ databases">
        <authorList>
            <person name="Dong N."/>
        </authorList>
    </citation>
    <scope>NUCLEOTIDE SEQUENCE</scope>
    <source>
        <strain evidence="2">R655-4</strain>
    </source>
</reference>
<dbReference type="EMBL" id="JACAGJ010000008">
    <property type="protein sequence ID" value="MDM1073639.1"/>
    <property type="molecule type" value="Genomic_DNA"/>
</dbReference>
<comment type="caution">
    <text evidence="2">The sequence shown here is derived from an EMBL/GenBank/DDBJ whole genome shotgun (WGS) entry which is preliminary data.</text>
</comment>